<keyword evidence="5" id="KW-1185">Reference proteome</keyword>
<dbReference type="GO" id="GO:0006508">
    <property type="term" value="P:proteolysis"/>
    <property type="evidence" value="ECO:0007669"/>
    <property type="project" value="InterPro"/>
</dbReference>
<dbReference type="EMBL" id="CP040017">
    <property type="protein sequence ID" value="QCP11648.1"/>
    <property type="molecule type" value="Genomic_DNA"/>
</dbReference>
<feature type="domain" description="Tail specific protease" evidence="2">
    <location>
        <begin position="264"/>
        <end position="441"/>
    </location>
</feature>
<evidence type="ECO:0000313" key="3">
    <source>
        <dbReference type="EMBL" id="MBB3220894.1"/>
    </source>
</evidence>
<accession>A0A4P8HSN3</accession>
<reference evidence="3 6" key="2">
    <citation type="submission" date="2020-08" db="EMBL/GenBank/DDBJ databases">
        <title>Genomic Encyclopedia of Type Strains, Phase III (KMG-III): the genomes of soil and plant-associated and newly described type strains.</title>
        <authorList>
            <person name="Whitman W."/>
        </authorList>
    </citation>
    <scope>NUCLEOTIDE SEQUENCE [LARGE SCALE GENOMIC DNA]</scope>
    <source>
        <strain evidence="3 6">CECT 7753</strain>
    </source>
</reference>
<keyword evidence="1" id="KW-0732">Signal</keyword>
<dbReference type="OrthoDB" id="7266775at2"/>
<dbReference type="Proteomes" id="UP000298763">
    <property type="component" value="Chromosome"/>
</dbReference>
<sequence>MKRLLPILMLAAATATAAAPGPAPVLPDAPAGWQAAAARDIAAAYDITMANHAGALDPHNPSFVGNLEAARDHGLALASRVTDADGYLAAVQGFTARIHDGHAGMYVKFDRGALASRQWPGFVAAWRGDLYVHAAEEGAARQGERIVSCDGKPARQLMEENVFAFQGRSDEEGQWWSLAPRLFVDSHNPFLRRPERCVFEWGGERIERELSWRPVTDQASAWHVDDMAPDTLPVGLTEPRPKLFWMAMPTFHPSDAERAAYHAVYRQVETQRDRFLNADAVVIDLRRNGGGNSVWSARFAAALWGADRVRRRAEARTARERVWYRASPGNIAHFRNIVETFTAKKETAIASWAAAHEAGMRVALAAGKPYYVANENAPAPAANPQADRPGEPPAFSRPVYVIVPGYCASSCLDAVDVFKLFPNTKLIGAPSSADSTYMEVRSEDLPGGLARVIVPVKLYVDRPRGNGEFYRPDITVTALQWTTAEFRAVVERDLAPAATLGK</sequence>
<dbReference type="InterPro" id="IPR005151">
    <property type="entry name" value="Tail-specific_protease"/>
</dbReference>
<name>A0A4P8HSN3_9BURK</name>
<feature type="signal peptide" evidence="1">
    <location>
        <begin position="1"/>
        <end position="17"/>
    </location>
</feature>
<dbReference type="RefSeq" id="WP_137314495.1">
    <property type="nucleotide sequence ID" value="NZ_CP040017.1"/>
</dbReference>
<feature type="chain" id="PRO_5044607458" description="Tail specific protease domain-containing protein" evidence="1">
    <location>
        <begin position="18"/>
        <end position="502"/>
    </location>
</feature>
<dbReference type="EMBL" id="JACHXS010000002">
    <property type="protein sequence ID" value="MBB3220894.1"/>
    <property type="molecule type" value="Genomic_DNA"/>
</dbReference>
<evidence type="ECO:0000313" key="5">
    <source>
        <dbReference type="Proteomes" id="UP000298763"/>
    </source>
</evidence>
<protein>
    <recommendedName>
        <fullName evidence="2">Tail specific protease domain-containing protein</fullName>
    </recommendedName>
</protein>
<dbReference type="AlphaFoldDB" id="A0A4P8HSN3"/>
<evidence type="ECO:0000313" key="6">
    <source>
        <dbReference type="Proteomes" id="UP000584325"/>
    </source>
</evidence>
<dbReference type="InterPro" id="IPR029045">
    <property type="entry name" value="ClpP/crotonase-like_dom_sf"/>
</dbReference>
<evidence type="ECO:0000256" key="1">
    <source>
        <dbReference type="SAM" id="SignalP"/>
    </source>
</evidence>
<evidence type="ECO:0000259" key="2">
    <source>
        <dbReference type="Pfam" id="PF03572"/>
    </source>
</evidence>
<organism evidence="3 6">
    <name type="scientific">Pseudoduganella umbonata</name>
    <dbReference type="NCBI Taxonomy" id="864828"/>
    <lineage>
        <taxon>Bacteria</taxon>
        <taxon>Pseudomonadati</taxon>
        <taxon>Pseudomonadota</taxon>
        <taxon>Betaproteobacteria</taxon>
        <taxon>Burkholderiales</taxon>
        <taxon>Oxalobacteraceae</taxon>
        <taxon>Telluria group</taxon>
        <taxon>Pseudoduganella</taxon>
    </lineage>
</organism>
<evidence type="ECO:0000313" key="4">
    <source>
        <dbReference type="EMBL" id="QCP11648.1"/>
    </source>
</evidence>
<dbReference type="Gene3D" id="3.90.226.10">
    <property type="entry name" value="2-enoyl-CoA Hydratase, Chain A, domain 1"/>
    <property type="match status" value="1"/>
</dbReference>
<dbReference type="GO" id="GO:0008236">
    <property type="term" value="F:serine-type peptidase activity"/>
    <property type="evidence" value="ECO:0007669"/>
    <property type="project" value="InterPro"/>
</dbReference>
<reference evidence="4 5" key="1">
    <citation type="submission" date="2019-05" db="EMBL/GenBank/DDBJ databases">
        <title>Draft Genome Sequences of Six Type Strains of the Genus Massilia.</title>
        <authorList>
            <person name="Miess H."/>
            <person name="Frediansyhah A."/>
            <person name="Gross H."/>
        </authorList>
    </citation>
    <scope>NUCLEOTIDE SEQUENCE [LARGE SCALE GENOMIC DNA]</scope>
    <source>
        <strain evidence="4 5">DSMZ 26121</strain>
    </source>
</reference>
<proteinExistence type="predicted"/>
<dbReference type="SUPFAM" id="SSF52096">
    <property type="entry name" value="ClpP/crotonase"/>
    <property type="match status" value="1"/>
</dbReference>
<gene>
    <name evidence="4" type="ORF">FCL38_15400</name>
    <name evidence="3" type="ORF">FHS02_001693</name>
</gene>
<dbReference type="Proteomes" id="UP000584325">
    <property type="component" value="Unassembled WGS sequence"/>
</dbReference>
<dbReference type="Pfam" id="PF03572">
    <property type="entry name" value="Peptidase_S41"/>
    <property type="match status" value="1"/>
</dbReference>